<evidence type="ECO:0000256" key="7">
    <source>
        <dbReference type="ARBA" id="ARBA00023239"/>
    </source>
</evidence>
<gene>
    <name evidence="10" type="ORF">D623_10027008</name>
</gene>
<dbReference type="InterPro" id="IPR029787">
    <property type="entry name" value="Nucleotide_cyclase"/>
</dbReference>
<organism evidence="10 11">
    <name type="scientific">Myotis brandtii</name>
    <name type="common">Brandt's bat</name>
    <dbReference type="NCBI Taxonomy" id="109478"/>
    <lineage>
        <taxon>Eukaryota</taxon>
        <taxon>Metazoa</taxon>
        <taxon>Chordata</taxon>
        <taxon>Craniata</taxon>
        <taxon>Vertebrata</taxon>
        <taxon>Euteleostomi</taxon>
        <taxon>Mammalia</taxon>
        <taxon>Eutheria</taxon>
        <taxon>Laurasiatheria</taxon>
        <taxon>Chiroptera</taxon>
        <taxon>Yangochiroptera</taxon>
        <taxon>Vespertilionidae</taxon>
        <taxon>Myotis</taxon>
    </lineage>
</organism>
<sequence>MTDGTYVFVLYDALLYNLPYKHTPYQVPKSNPKLWEAYDAVFTITVEYPKKTFYQAYTEAATRGEILEKLESDQVSTDSQVMSKKLKNHEGMGPVFAVMVCLALLITLLSINGFSYFIRSVAESLKKGCTVEPEGFDLITLYFSDIVCFTTISAMSEPIEVVDLLNDLHILFDAIIGSHDVYKELQINQEAHIEIMKEEKSMESDYLSQLVEFKQPEEKNKSPEANSVENKINVYHIHVIHSTKTILQTLSEGYEVEH</sequence>
<dbReference type="PANTHER" id="PTHR11920">
    <property type="entry name" value="GUANYLYL CYCLASE"/>
    <property type="match status" value="1"/>
</dbReference>
<dbReference type="GO" id="GO:0004383">
    <property type="term" value="F:guanylate cyclase activity"/>
    <property type="evidence" value="ECO:0007669"/>
    <property type="project" value="TreeGrafter"/>
</dbReference>
<keyword evidence="11" id="KW-1185">Reference proteome</keyword>
<name>S7PAE4_MYOBR</name>
<evidence type="ECO:0000256" key="2">
    <source>
        <dbReference type="ARBA" id="ARBA00022692"/>
    </source>
</evidence>
<dbReference type="AlphaFoldDB" id="S7PAE4"/>
<evidence type="ECO:0000313" key="10">
    <source>
        <dbReference type="EMBL" id="EPQ07128.1"/>
    </source>
</evidence>
<keyword evidence="3" id="KW-0732">Signal</keyword>
<dbReference type="GO" id="GO:0000166">
    <property type="term" value="F:nucleotide binding"/>
    <property type="evidence" value="ECO:0007669"/>
    <property type="project" value="UniProtKB-KW"/>
</dbReference>
<dbReference type="GO" id="GO:0007168">
    <property type="term" value="P:receptor guanylyl cyclase signaling pathway"/>
    <property type="evidence" value="ECO:0007669"/>
    <property type="project" value="TreeGrafter"/>
</dbReference>
<keyword evidence="5 8" id="KW-1133">Transmembrane helix</keyword>
<dbReference type="PANTHER" id="PTHR11920:SF349">
    <property type="entry name" value="RETINAL GUANYLYL CYCLASE 2"/>
    <property type="match status" value="1"/>
</dbReference>
<accession>S7PAE4</accession>
<feature type="transmembrane region" description="Helical" evidence="8">
    <location>
        <begin position="95"/>
        <end position="118"/>
    </location>
</feature>
<dbReference type="SUPFAM" id="SSF55073">
    <property type="entry name" value="Nucleotide cyclase"/>
    <property type="match status" value="1"/>
</dbReference>
<dbReference type="GO" id="GO:0005886">
    <property type="term" value="C:plasma membrane"/>
    <property type="evidence" value="ECO:0007669"/>
    <property type="project" value="TreeGrafter"/>
</dbReference>
<dbReference type="InterPro" id="IPR028082">
    <property type="entry name" value="Peripla_BP_I"/>
</dbReference>
<dbReference type="Pfam" id="PF00211">
    <property type="entry name" value="Guanylate_cyc"/>
    <property type="match status" value="1"/>
</dbReference>
<comment type="subcellular location">
    <subcellularLocation>
        <location evidence="1">Membrane</location>
    </subcellularLocation>
</comment>
<dbReference type="InterPro" id="IPR050401">
    <property type="entry name" value="Cyclic_nucleotide_synthase"/>
</dbReference>
<keyword evidence="4" id="KW-0547">Nucleotide-binding</keyword>
<dbReference type="SUPFAM" id="SSF53822">
    <property type="entry name" value="Periplasmic binding protein-like I"/>
    <property type="match status" value="1"/>
</dbReference>
<dbReference type="InterPro" id="IPR001054">
    <property type="entry name" value="A/G_cyclase"/>
</dbReference>
<dbReference type="SMART" id="SM00044">
    <property type="entry name" value="CYCc"/>
    <property type="match status" value="1"/>
</dbReference>
<protein>
    <submittedName>
        <fullName evidence="10">Retinal guanylyl cyclase 2</fullName>
    </submittedName>
</protein>
<evidence type="ECO:0000256" key="3">
    <source>
        <dbReference type="ARBA" id="ARBA00022729"/>
    </source>
</evidence>
<evidence type="ECO:0000313" key="11">
    <source>
        <dbReference type="Proteomes" id="UP000052978"/>
    </source>
</evidence>
<dbReference type="EMBL" id="KE162116">
    <property type="protein sequence ID" value="EPQ07128.1"/>
    <property type="molecule type" value="Genomic_DNA"/>
</dbReference>
<dbReference type="GO" id="GO:0004016">
    <property type="term" value="F:adenylate cyclase activity"/>
    <property type="evidence" value="ECO:0007669"/>
    <property type="project" value="TreeGrafter"/>
</dbReference>
<evidence type="ECO:0000256" key="4">
    <source>
        <dbReference type="ARBA" id="ARBA00022741"/>
    </source>
</evidence>
<feature type="domain" description="Guanylate cyclase" evidence="9">
    <location>
        <begin position="140"/>
        <end position="183"/>
    </location>
</feature>
<evidence type="ECO:0000256" key="8">
    <source>
        <dbReference type="SAM" id="Phobius"/>
    </source>
</evidence>
<evidence type="ECO:0000256" key="1">
    <source>
        <dbReference type="ARBA" id="ARBA00004370"/>
    </source>
</evidence>
<evidence type="ECO:0000256" key="6">
    <source>
        <dbReference type="ARBA" id="ARBA00023136"/>
    </source>
</evidence>
<dbReference type="Proteomes" id="UP000052978">
    <property type="component" value="Unassembled WGS sequence"/>
</dbReference>
<keyword evidence="7" id="KW-0456">Lyase</keyword>
<reference evidence="10 11" key="1">
    <citation type="journal article" date="2013" name="Nat. Commun.">
        <title>Genome analysis reveals insights into physiology and longevity of the Brandt's bat Myotis brandtii.</title>
        <authorList>
            <person name="Seim I."/>
            <person name="Fang X."/>
            <person name="Xiong Z."/>
            <person name="Lobanov A.V."/>
            <person name="Huang Z."/>
            <person name="Ma S."/>
            <person name="Feng Y."/>
            <person name="Turanov A.A."/>
            <person name="Zhu Y."/>
            <person name="Lenz T.L."/>
            <person name="Gerashchenko M.V."/>
            <person name="Fan D."/>
            <person name="Hee Yim S."/>
            <person name="Yao X."/>
            <person name="Jordan D."/>
            <person name="Xiong Y."/>
            <person name="Ma Y."/>
            <person name="Lyapunov A.N."/>
            <person name="Chen G."/>
            <person name="Kulakova O.I."/>
            <person name="Sun Y."/>
            <person name="Lee S.G."/>
            <person name="Bronson R.T."/>
            <person name="Moskalev A.A."/>
            <person name="Sunyaev S.R."/>
            <person name="Zhang G."/>
            <person name="Krogh A."/>
            <person name="Wang J."/>
            <person name="Gladyshev V.N."/>
        </authorList>
    </citation>
    <scope>NUCLEOTIDE SEQUENCE [LARGE SCALE GENOMIC DNA]</scope>
</reference>
<dbReference type="eggNOG" id="KOG1023">
    <property type="taxonomic scope" value="Eukaryota"/>
</dbReference>
<dbReference type="Gene3D" id="3.30.70.1230">
    <property type="entry name" value="Nucleotide cyclase"/>
    <property type="match status" value="1"/>
</dbReference>
<keyword evidence="2 8" id="KW-0812">Transmembrane</keyword>
<dbReference type="GO" id="GO:0035556">
    <property type="term" value="P:intracellular signal transduction"/>
    <property type="evidence" value="ECO:0007669"/>
    <property type="project" value="InterPro"/>
</dbReference>
<evidence type="ECO:0000259" key="9">
    <source>
        <dbReference type="PROSITE" id="PS50125"/>
    </source>
</evidence>
<dbReference type="GO" id="GO:0001653">
    <property type="term" value="F:peptide receptor activity"/>
    <property type="evidence" value="ECO:0007669"/>
    <property type="project" value="TreeGrafter"/>
</dbReference>
<evidence type="ECO:0000256" key="5">
    <source>
        <dbReference type="ARBA" id="ARBA00022989"/>
    </source>
</evidence>
<proteinExistence type="predicted"/>
<dbReference type="PROSITE" id="PS50125">
    <property type="entry name" value="GUANYLATE_CYCLASE_2"/>
    <property type="match status" value="1"/>
</dbReference>
<keyword evidence="6 8" id="KW-0472">Membrane</keyword>